<dbReference type="AlphaFoldDB" id="A0A8I1MAD2"/>
<dbReference type="SUPFAM" id="SSF53850">
    <property type="entry name" value="Periplasmic binding protein-like II"/>
    <property type="match status" value="1"/>
</dbReference>
<dbReference type="InterPro" id="IPR001638">
    <property type="entry name" value="Solute-binding_3/MltF_N"/>
</dbReference>
<proteinExistence type="predicted"/>
<evidence type="ECO:0000259" key="3">
    <source>
        <dbReference type="SMART" id="SM00062"/>
    </source>
</evidence>
<protein>
    <submittedName>
        <fullName evidence="4">Transporter substrate-binding domain-containing protein</fullName>
    </submittedName>
</protein>
<feature type="chain" id="PRO_5034136677" evidence="2">
    <location>
        <begin position="27"/>
        <end position="279"/>
    </location>
</feature>
<name>A0A8I1MAD2_9PROT</name>
<organism evidence="4 5">
    <name type="scientific">Thalassospira povalilytica</name>
    <dbReference type="NCBI Taxonomy" id="732237"/>
    <lineage>
        <taxon>Bacteria</taxon>
        <taxon>Pseudomonadati</taxon>
        <taxon>Pseudomonadota</taxon>
        <taxon>Alphaproteobacteria</taxon>
        <taxon>Rhodospirillales</taxon>
        <taxon>Thalassospiraceae</taxon>
        <taxon>Thalassospira</taxon>
    </lineage>
</organism>
<dbReference type="PANTHER" id="PTHR35936">
    <property type="entry name" value="MEMBRANE-BOUND LYTIC MUREIN TRANSGLYCOSYLASE F"/>
    <property type="match status" value="1"/>
</dbReference>
<dbReference type="RefSeq" id="WP_206927827.1">
    <property type="nucleotide sequence ID" value="NZ_JAEKJW010000003.1"/>
</dbReference>
<sequence length="279" mass="31331">MIRITHSVRIVSNVFAALLTSGLLLASVDDRANAQGVSASDECKSISVGGADGWEPVTYIDKDGRQVGLGIDILQEYARKHGFRLELHLDIPWTRSLQMLEKGELDVIAGAYFTEERNDLFRYSIPFAYDEVMVFQHKDRQFTFSGIEDLVNQRGARPQGGSYGDFVDTYARDHLDMIYSPTGNKIFDVLLTERVTYVLLGRYDGLTNIYRDKLENEVFAVEPPLVRNDVRLMFSRTTPCLDDIAAINLLITELEENGTLASMTSAHLHKLANDQESGT</sequence>
<keyword evidence="1 2" id="KW-0732">Signal</keyword>
<reference evidence="4" key="1">
    <citation type="submission" date="2020-12" db="EMBL/GenBank/DDBJ databases">
        <title>Oil enriched cultivation method for isolating marine PHA-producing bacteria.</title>
        <authorList>
            <person name="Zheng W."/>
            <person name="Yu S."/>
            <person name="Huang Y."/>
        </authorList>
    </citation>
    <scope>NUCLEOTIDE SEQUENCE</scope>
    <source>
        <strain evidence="4">SY-2-3</strain>
    </source>
</reference>
<evidence type="ECO:0000256" key="1">
    <source>
        <dbReference type="ARBA" id="ARBA00022729"/>
    </source>
</evidence>
<dbReference type="PANTHER" id="PTHR35936:SF35">
    <property type="entry name" value="L-CYSTINE-BINDING PROTEIN TCYJ"/>
    <property type="match status" value="1"/>
</dbReference>
<evidence type="ECO:0000313" key="4">
    <source>
        <dbReference type="EMBL" id="MBN8197674.1"/>
    </source>
</evidence>
<evidence type="ECO:0000256" key="2">
    <source>
        <dbReference type="SAM" id="SignalP"/>
    </source>
</evidence>
<dbReference type="Gene3D" id="3.40.190.10">
    <property type="entry name" value="Periplasmic binding protein-like II"/>
    <property type="match status" value="2"/>
</dbReference>
<comment type="caution">
    <text evidence="4">The sequence shown here is derived from an EMBL/GenBank/DDBJ whole genome shotgun (WGS) entry which is preliminary data.</text>
</comment>
<accession>A0A8I1MAD2</accession>
<dbReference type="Pfam" id="PF00497">
    <property type="entry name" value="SBP_bac_3"/>
    <property type="match status" value="1"/>
</dbReference>
<dbReference type="EMBL" id="JAEKJW010000003">
    <property type="protein sequence ID" value="MBN8197674.1"/>
    <property type="molecule type" value="Genomic_DNA"/>
</dbReference>
<feature type="signal peptide" evidence="2">
    <location>
        <begin position="1"/>
        <end position="26"/>
    </location>
</feature>
<gene>
    <name evidence="4" type="ORF">JF547_14505</name>
</gene>
<feature type="domain" description="Solute-binding protein family 3/N-terminal" evidence="3">
    <location>
        <begin position="45"/>
        <end position="270"/>
    </location>
</feature>
<dbReference type="SMART" id="SM00062">
    <property type="entry name" value="PBPb"/>
    <property type="match status" value="1"/>
</dbReference>
<evidence type="ECO:0000313" key="5">
    <source>
        <dbReference type="Proteomes" id="UP000664405"/>
    </source>
</evidence>
<dbReference type="Proteomes" id="UP000664405">
    <property type="component" value="Unassembled WGS sequence"/>
</dbReference>